<keyword evidence="3" id="KW-1185">Reference proteome</keyword>
<protein>
    <submittedName>
        <fullName evidence="2">Putative excinuclease, ATPase subunit</fullName>
    </submittedName>
</protein>
<name>A0A0B6RR27_BURPL</name>
<evidence type="ECO:0000313" key="3">
    <source>
        <dbReference type="Proteomes" id="UP000031838"/>
    </source>
</evidence>
<reference evidence="3" key="1">
    <citation type="submission" date="2011-03" db="EMBL/GenBank/DDBJ databases">
        <authorList>
            <person name="Voget S."/>
            <person name="Streit W.R."/>
            <person name="Jaeger K.E."/>
            <person name="Daniel R."/>
        </authorList>
    </citation>
    <scope>NUCLEOTIDE SEQUENCE [LARGE SCALE GENOMIC DNA]</scope>
    <source>
        <strain evidence="3">PG1</strain>
    </source>
</reference>
<dbReference type="EMBL" id="CP002580">
    <property type="protein sequence ID" value="AJK45823.1"/>
    <property type="molecule type" value="Genomic_DNA"/>
</dbReference>
<feature type="chain" id="PRO_5002121990" evidence="1">
    <location>
        <begin position="23"/>
        <end position="145"/>
    </location>
</feature>
<organism evidence="2 3">
    <name type="scientific">Burkholderia plantarii</name>
    <dbReference type="NCBI Taxonomy" id="41899"/>
    <lineage>
        <taxon>Bacteria</taxon>
        <taxon>Pseudomonadati</taxon>
        <taxon>Pseudomonadota</taxon>
        <taxon>Betaproteobacteria</taxon>
        <taxon>Burkholderiales</taxon>
        <taxon>Burkholderiaceae</taxon>
        <taxon>Burkholderia</taxon>
    </lineage>
</organism>
<keyword evidence="1" id="KW-0732">Signal</keyword>
<dbReference type="Proteomes" id="UP000031838">
    <property type="component" value="Chromosome 1"/>
</dbReference>
<evidence type="ECO:0000313" key="2">
    <source>
        <dbReference type="EMBL" id="AJK45823.1"/>
    </source>
</evidence>
<dbReference type="OrthoDB" id="8161726at2"/>
<dbReference type="RefSeq" id="WP_042626493.1">
    <property type="nucleotide sequence ID" value="NZ_CP002580.1"/>
</dbReference>
<feature type="signal peptide" evidence="1">
    <location>
        <begin position="1"/>
        <end position="22"/>
    </location>
</feature>
<accession>A0A0B6RR27</accession>
<gene>
    <name evidence="2" type="ORF">BGL_1c13010</name>
</gene>
<dbReference type="KEGG" id="bgp:BGL_1c13010"/>
<dbReference type="AlphaFoldDB" id="A0A0B6RR27"/>
<evidence type="ECO:0000256" key="1">
    <source>
        <dbReference type="SAM" id="SignalP"/>
    </source>
</evidence>
<sequence>MKKRMLFVTATVALLAVSQAQARNSVSTYPIDDALKTGAGKVGDDVSLYFAGQPHPVVVKRQGEFATNKKTNAFGKSDLEACQHVFLSAVIALQERARKEGGNAVIDIKSNYKNDLRASATEFTCGAGAIMAGVALTGEVVTLKK</sequence>
<dbReference type="HOGENOM" id="CLU_133131_0_0_4"/>
<proteinExistence type="predicted"/>
<reference evidence="2 3" key="2">
    <citation type="journal article" date="2016" name="Appl. Microbiol. Biotechnol.">
        <title>Mutations improving production and secretion of extracellular lipase by Burkholderia glumae PG1.</title>
        <authorList>
            <person name="Knapp A."/>
            <person name="Voget S."/>
            <person name="Gao R."/>
            <person name="Zaburannyi N."/>
            <person name="Krysciak D."/>
            <person name="Breuer M."/>
            <person name="Hauer B."/>
            <person name="Streit W.R."/>
            <person name="Muller R."/>
            <person name="Daniel R."/>
            <person name="Jaeger K.E."/>
        </authorList>
    </citation>
    <scope>NUCLEOTIDE SEQUENCE [LARGE SCALE GENOMIC DNA]</scope>
    <source>
        <strain evidence="2 3">PG1</strain>
    </source>
</reference>